<feature type="domain" description="Methyltransferase type 11" evidence="1">
    <location>
        <begin position="43"/>
        <end position="128"/>
    </location>
</feature>
<dbReference type="EMBL" id="CP009518">
    <property type="protein sequence ID" value="AKB85538.1"/>
    <property type="molecule type" value="Genomic_DNA"/>
</dbReference>
<dbReference type="Pfam" id="PF08241">
    <property type="entry name" value="Methyltransf_11"/>
    <property type="match status" value="1"/>
</dbReference>
<dbReference type="InterPro" id="IPR029063">
    <property type="entry name" value="SAM-dependent_MTases_sf"/>
</dbReference>
<dbReference type="SUPFAM" id="SSF53335">
    <property type="entry name" value="S-adenosyl-L-methionine-dependent methyltransferases"/>
    <property type="match status" value="1"/>
</dbReference>
<sequence length="214" mass="23952">MPNTMPFERYTSRYEKWFEDNAPVYNSELKALRANMPSFSRGVEIGVGSGRFAAPLDIHLGLDPSPRMLDISRERGIEVVRGVAEKLPFTDSSFDLVMMTTTICFLDDIESAFREVNRILMPGGSFVIGFIDRNSPVGRSYQEKSSSNVFYELATFYSVEDVVYLLKEAGFDDPVCTQMIFSELKNVGEMEPVLPGHGQGSFVVISAVKLSDMQ</sequence>
<protein>
    <submittedName>
        <fullName evidence="2">Ubiquinone/menaquinone biosynthesis methyltransferase</fullName>
    </submittedName>
</protein>
<accession>A0A0E3SSJ6</accession>
<organism evidence="2 3">
    <name type="scientific">Methanococcoides methylutens MM1</name>
    <dbReference type="NCBI Taxonomy" id="1434104"/>
    <lineage>
        <taxon>Archaea</taxon>
        <taxon>Methanobacteriati</taxon>
        <taxon>Methanobacteriota</taxon>
        <taxon>Stenosarchaea group</taxon>
        <taxon>Methanomicrobia</taxon>
        <taxon>Methanosarcinales</taxon>
        <taxon>Methanosarcinaceae</taxon>
        <taxon>Methanococcoides</taxon>
    </lineage>
</organism>
<name>A0A0E3SSJ6_METMT</name>
<dbReference type="PANTHER" id="PTHR42912:SF80">
    <property type="entry name" value="METHYLTRANSFERASE DOMAIN-CONTAINING PROTEIN"/>
    <property type="match status" value="1"/>
</dbReference>
<dbReference type="InterPro" id="IPR013216">
    <property type="entry name" value="Methyltransf_11"/>
</dbReference>
<dbReference type="Proteomes" id="UP000033048">
    <property type="component" value="Chromosome"/>
</dbReference>
<dbReference type="STRING" id="1434104.MCMEM_1485"/>
<dbReference type="GO" id="GO:0008757">
    <property type="term" value="F:S-adenosylmethionine-dependent methyltransferase activity"/>
    <property type="evidence" value="ECO:0007669"/>
    <property type="project" value="InterPro"/>
</dbReference>
<keyword evidence="2" id="KW-0830">Ubiquinone</keyword>
<dbReference type="Gene3D" id="3.40.50.150">
    <property type="entry name" value="Vaccinia Virus protein VP39"/>
    <property type="match status" value="1"/>
</dbReference>
<keyword evidence="3" id="KW-1185">Reference proteome</keyword>
<reference evidence="2 3" key="1">
    <citation type="submission" date="2014-07" db="EMBL/GenBank/DDBJ databases">
        <title>Methanogenic archaea and the global carbon cycle.</title>
        <authorList>
            <person name="Henriksen J.R."/>
            <person name="Luke J."/>
            <person name="Reinhart S."/>
            <person name="Benedict M.N."/>
            <person name="Youngblut N.D."/>
            <person name="Metcalf M.E."/>
            <person name="Whitaker R.J."/>
            <person name="Metcalf W.W."/>
        </authorList>
    </citation>
    <scope>NUCLEOTIDE SEQUENCE [LARGE SCALE GENOMIC DNA]</scope>
    <source>
        <strain evidence="2 3">MM1</strain>
    </source>
</reference>
<keyword evidence="2" id="KW-0489">Methyltransferase</keyword>
<keyword evidence="2" id="KW-0808">Transferase</keyword>
<dbReference type="OrthoDB" id="1018at2157"/>
<dbReference type="PANTHER" id="PTHR42912">
    <property type="entry name" value="METHYLTRANSFERASE"/>
    <property type="match status" value="1"/>
</dbReference>
<dbReference type="HOGENOM" id="CLU_037990_14_1_2"/>
<proteinExistence type="predicted"/>
<dbReference type="CDD" id="cd02440">
    <property type="entry name" value="AdoMet_MTases"/>
    <property type="match status" value="1"/>
</dbReference>
<dbReference type="RefSeq" id="WP_048205618.1">
    <property type="nucleotide sequence ID" value="NZ_CP009518.1"/>
</dbReference>
<dbReference type="GO" id="GO:0032259">
    <property type="term" value="P:methylation"/>
    <property type="evidence" value="ECO:0007669"/>
    <property type="project" value="UniProtKB-KW"/>
</dbReference>
<evidence type="ECO:0000259" key="1">
    <source>
        <dbReference type="Pfam" id="PF08241"/>
    </source>
</evidence>
<evidence type="ECO:0000313" key="2">
    <source>
        <dbReference type="EMBL" id="AKB85538.1"/>
    </source>
</evidence>
<dbReference type="AlphaFoldDB" id="A0A0E3SSJ6"/>
<dbReference type="GeneID" id="24894044"/>
<evidence type="ECO:0000313" key="3">
    <source>
        <dbReference type="Proteomes" id="UP000033048"/>
    </source>
</evidence>
<dbReference type="KEGG" id="mmet:MCMEM_1485"/>
<gene>
    <name evidence="2" type="ORF">MCMEM_1485</name>
</gene>
<dbReference type="InterPro" id="IPR050508">
    <property type="entry name" value="Methyltransf_Superfamily"/>
</dbReference>